<reference evidence="1 2" key="1">
    <citation type="journal article" date="2024" name="Nat. Commun.">
        <title>Phylogenomics reveals the evolutionary origins of lichenization in chlorophyte algae.</title>
        <authorList>
            <person name="Puginier C."/>
            <person name="Libourel C."/>
            <person name="Otte J."/>
            <person name="Skaloud P."/>
            <person name="Haon M."/>
            <person name="Grisel S."/>
            <person name="Petersen M."/>
            <person name="Berrin J.G."/>
            <person name="Delaux P.M."/>
            <person name="Dal Grande F."/>
            <person name="Keller J."/>
        </authorList>
    </citation>
    <scope>NUCLEOTIDE SEQUENCE [LARGE SCALE GENOMIC DNA]</scope>
    <source>
        <strain evidence="1 2">SAG 2036</strain>
    </source>
</reference>
<dbReference type="EMBL" id="JALJOQ010000247">
    <property type="protein sequence ID" value="KAK9787493.1"/>
    <property type="molecule type" value="Genomic_DNA"/>
</dbReference>
<name>A0AAW1NMY8_9CHLO</name>
<keyword evidence="2" id="KW-1185">Reference proteome</keyword>
<proteinExistence type="predicted"/>
<organism evidence="1 2">
    <name type="scientific">Symbiochloris irregularis</name>
    <dbReference type="NCBI Taxonomy" id="706552"/>
    <lineage>
        <taxon>Eukaryota</taxon>
        <taxon>Viridiplantae</taxon>
        <taxon>Chlorophyta</taxon>
        <taxon>core chlorophytes</taxon>
        <taxon>Trebouxiophyceae</taxon>
        <taxon>Trebouxiales</taxon>
        <taxon>Trebouxiaceae</taxon>
        <taxon>Symbiochloris</taxon>
    </lineage>
</organism>
<dbReference type="AlphaFoldDB" id="A0AAW1NMY8"/>
<protein>
    <submittedName>
        <fullName evidence="1">Uncharacterized protein</fullName>
    </submittedName>
</protein>
<evidence type="ECO:0000313" key="2">
    <source>
        <dbReference type="Proteomes" id="UP001465755"/>
    </source>
</evidence>
<dbReference type="Proteomes" id="UP001465755">
    <property type="component" value="Unassembled WGS sequence"/>
</dbReference>
<evidence type="ECO:0000313" key="1">
    <source>
        <dbReference type="EMBL" id="KAK9787493.1"/>
    </source>
</evidence>
<sequence length="90" mass="9871">MSRLPTSGALTRWLQRPLVHCQPVLSSVLTKVHFYAGAFWTLQRPSHAVPLTLLLKRASSPRLSAFYVVRAAPNAPAKVANSHSTGPARR</sequence>
<comment type="caution">
    <text evidence="1">The sequence shown here is derived from an EMBL/GenBank/DDBJ whole genome shotgun (WGS) entry which is preliminary data.</text>
</comment>
<accession>A0AAW1NMY8</accession>
<gene>
    <name evidence="1" type="ORF">WJX73_005217</name>
</gene>